<proteinExistence type="predicted"/>
<feature type="region of interest" description="Disordered" evidence="1">
    <location>
        <begin position="24"/>
        <end position="68"/>
    </location>
</feature>
<reference evidence="2" key="2">
    <citation type="journal article" date="2015" name="Data Brief">
        <title>Shoot transcriptome of the giant reed, Arundo donax.</title>
        <authorList>
            <person name="Barrero R.A."/>
            <person name="Guerrero F.D."/>
            <person name="Moolhuijzen P."/>
            <person name="Goolsby J.A."/>
            <person name="Tidwell J."/>
            <person name="Bellgard S.E."/>
            <person name="Bellgard M.I."/>
        </authorList>
    </citation>
    <scope>NUCLEOTIDE SEQUENCE</scope>
    <source>
        <tissue evidence="2">Shoot tissue taken approximately 20 cm above the soil surface</tissue>
    </source>
</reference>
<evidence type="ECO:0000256" key="1">
    <source>
        <dbReference type="SAM" id="MobiDB-lite"/>
    </source>
</evidence>
<dbReference type="AlphaFoldDB" id="A0A0A9FED2"/>
<reference evidence="2" key="1">
    <citation type="submission" date="2014-09" db="EMBL/GenBank/DDBJ databases">
        <authorList>
            <person name="Magalhaes I.L.F."/>
            <person name="Oliveira U."/>
            <person name="Santos F.R."/>
            <person name="Vidigal T.H.D.A."/>
            <person name="Brescovit A.D."/>
            <person name="Santos A.J."/>
        </authorList>
    </citation>
    <scope>NUCLEOTIDE SEQUENCE</scope>
    <source>
        <tissue evidence="2">Shoot tissue taken approximately 20 cm above the soil surface</tissue>
    </source>
</reference>
<organism evidence="2">
    <name type="scientific">Arundo donax</name>
    <name type="common">Giant reed</name>
    <name type="synonym">Donax arundinaceus</name>
    <dbReference type="NCBI Taxonomy" id="35708"/>
    <lineage>
        <taxon>Eukaryota</taxon>
        <taxon>Viridiplantae</taxon>
        <taxon>Streptophyta</taxon>
        <taxon>Embryophyta</taxon>
        <taxon>Tracheophyta</taxon>
        <taxon>Spermatophyta</taxon>
        <taxon>Magnoliopsida</taxon>
        <taxon>Liliopsida</taxon>
        <taxon>Poales</taxon>
        <taxon>Poaceae</taxon>
        <taxon>PACMAD clade</taxon>
        <taxon>Arundinoideae</taxon>
        <taxon>Arundineae</taxon>
        <taxon>Arundo</taxon>
    </lineage>
</organism>
<sequence length="68" mass="7303">MADTNTDDTWMDEARRCRPERWGKVVPGKGRRRALESGALTAAQTPGGRAQRASSNLVAPSPSSLPPI</sequence>
<protein>
    <submittedName>
        <fullName evidence="2">Uncharacterized protein</fullName>
    </submittedName>
</protein>
<feature type="compositionally biased region" description="Polar residues" evidence="1">
    <location>
        <begin position="52"/>
        <end position="62"/>
    </location>
</feature>
<evidence type="ECO:0000313" key="2">
    <source>
        <dbReference type="EMBL" id="JAE09574.1"/>
    </source>
</evidence>
<accession>A0A0A9FED2</accession>
<dbReference type="EMBL" id="GBRH01188322">
    <property type="protein sequence ID" value="JAE09574.1"/>
    <property type="molecule type" value="Transcribed_RNA"/>
</dbReference>
<name>A0A0A9FED2_ARUDO</name>